<reference evidence="2 3" key="1">
    <citation type="submission" date="2020-06" db="EMBL/GenBank/DDBJ databases">
        <title>Transcriptomic and genomic resources for Thalictrum thalictroides and T. hernandezii: Facilitating candidate gene discovery in an emerging model plant lineage.</title>
        <authorList>
            <person name="Arias T."/>
            <person name="Riano-Pachon D.M."/>
            <person name="Di Stilio V.S."/>
        </authorList>
    </citation>
    <scope>NUCLEOTIDE SEQUENCE [LARGE SCALE GENOMIC DNA]</scope>
    <source>
        <strain evidence="3">cv. WT478/WT964</strain>
        <tissue evidence="2">Leaves</tissue>
    </source>
</reference>
<evidence type="ECO:0000256" key="1">
    <source>
        <dbReference type="SAM" id="MobiDB-lite"/>
    </source>
</evidence>
<feature type="non-terminal residue" evidence="2">
    <location>
        <position position="127"/>
    </location>
</feature>
<dbReference type="Proteomes" id="UP000554482">
    <property type="component" value="Unassembled WGS sequence"/>
</dbReference>
<evidence type="ECO:0000313" key="3">
    <source>
        <dbReference type="Proteomes" id="UP000554482"/>
    </source>
</evidence>
<dbReference type="AlphaFoldDB" id="A0A7J6VSY6"/>
<organism evidence="2 3">
    <name type="scientific">Thalictrum thalictroides</name>
    <name type="common">Rue-anemone</name>
    <name type="synonym">Anemone thalictroides</name>
    <dbReference type="NCBI Taxonomy" id="46969"/>
    <lineage>
        <taxon>Eukaryota</taxon>
        <taxon>Viridiplantae</taxon>
        <taxon>Streptophyta</taxon>
        <taxon>Embryophyta</taxon>
        <taxon>Tracheophyta</taxon>
        <taxon>Spermatophyta</taxon>
        <taxon>Magnoliopsida</taxon>
        <taxon>Ranunculales</taxon>
        <taxon>Ranunculaceae</taxon>
        <taxon>Thalictroideae</taxon>
        <taxon>Thalictrum</taxon>
    </lineage>
</organism>
<sequence>MKEGVRDEATQQRINEVVRIMKLYQKGRKPSEVEEEFLKEESKWLKENEFNFGLGLLMDGVPIEKECDNAYAQYLIMFGLPREEEESIIRSPRDGGEVTTAQSSSGSGSSTAKSAKKKRKGSKVETK</sequence>
<gene>
    <name evidence="2" type="ORF">FRX31_022216</name>
</gene>
<accession>A0A7J6VSY6</accession>
<feature type="compositionally biased region" description="Low complexity" evidence="1">
    <location>
        <begin position="99"/>
        <end position="113"/>
    </location>
</feature>
<feature type="compositionally biased region" description="Basic and acidic residues" evidence="1">
    <location>
        <begin position="87"/>
        <end position="96"/>
    </location>
</feature>
<proteinExistence type="predicted"/>
<name>A0A7J6VSY6_THATH</name>
<dbReference type="EMBL" id="JABWDY010027085">
    <property type="protein sequence ID" value="KAF5188196.1"/>
    <property type="molecule type" value="Genomic_DNA"/>
</dbReference>
<comment type="caution">
    <text evidence="2">The sequence shown here is derived from an EMBL/GenBank/DDBJ whole genome shotgun (WGS) entry which is preliminary data.</text>
</comment>
<feature type="region of interest" description="Disordered" evidence="1">
    <location>
        <begin position="86"/>
        <end position="127"/>
    </location>
</feature>
<evidence type="ECO:0000313" key="2">
    <source>
        <dbReference type="EMBL" id="KAF5188196.1"/>
    </source>
</evidence>
<protein>
    <submittedName>
        <fullName evidence="2">Uncharacterized protein</fullName>
    </submittedName>
</protein>
<keyword evidence="3" id="KW-1185">Reference proteome</keyword>